<feature type="chain" id="PRO_5040441442" description="Hydroxyneurosporene synthase" evidence="1">
    <location>
        <begin position="19"/>
        <end position="367"/>
    </location>
</feature>
<keyword evidence="1" id="KW-0732">Signal</keyword>
<sequence length="367" mass="39280">MIFGLSLLSLGHLLLASATTTTKFPNAVVNGSVRAESVLNGGLDWPKLFPGANDTAYDWWYFDAVSASTNQSVAVVLYNSGSKGFDGGFLDGPLSASISGSFANGSTFALNVPATEGAIITTSNSGISGNWKGSGFTFHGTSLSKPSPIYTVTINSPAISVSGTISLTSRAPPHLPCGQNIRGGKEELLPHVFWSNAVPDASATINLDISGTKIRFNDGVGYHDKNWGDKPFVTTVSSWYWGHARLGPYSVVWFDARDIAGTEYVSAYVVKDRKVVNSGCDHDVVQVRPWGKNNDYPPTAKTGVMQGLDIHFNLGDKTTLSVNVTTGLLLVNMPSYVRAEGRVKGILHGVKSREVYNGVALFEEFKF</sequence>
<feature type="signal peptide" evidence="1">
    <location>
        <begin position="1"/>
        <end position="18"/>
    </location>
</feature>
<feature type="domain" description="Diels-Alderase N-terminal" evidence="2">
    <location>
        <begin position="18"/>
        <end position="227"/>
    </location>
</feature>
<dbReference type="EMBL" id="JACEFI010000053">
    <property type="protein sequence ID" value="KAH0591707.1"/>
    <property type="molecule type" value="Genomic_DNA"/>
</dbReference>
<dbReference type="AlphaFoldDB" id="A0A9P8S2K8"/>
<reference evidence="4 5" key="1">
    <citation type="submission" date="2020-07" db="EMBL/GenBank/DDBJ databases">
        <title>Metarhizium humberi genome.</title>
        <authorList>
            <person name="Lysoe E."/>
        </authorList>
    </citation>
    <scope>NUCLEOTIDE SEQUENCE [LARGE SCALE GENOMIC DNA]</scope>
    <source>
        <strain evidence="4 5">ESALQ1638</strain>
    </source>
</reference>
<dbReference type="Proteomes" id="UP000764110">
    <property type="component" value="Unassembled WGS sequence"/>
</dbReference>
<dbReference type="Pfam" id="PF25581">
    <property type="entry name" value="AsqO_C"/>
    <property type="match status" value="1"/>
</dbReference>
<organism evidence="4 5">
    <name type="scientific">Metarhizium humberi</name>
    <dbReference type="NCBI Taxonomy" id="2596975"/>
    <lineage>
        <taxon>Eukaryota</taxon>
        <taxon>Fungi</taxon>
        <taxon>Dikarya</taxon>
        <taxon>Ascomycota</taxon>
        <taxon>Pezizomycotina</taxon>
        <taxon>Sordariomycetes</taxon>
        <taxon>Hypocreomycetidae</taxon>
        <taxon>Hypocreales</taxon>
        <taxon>Clavicipitaceae</taxon>
        <taxon>Metarhizium</taxon>
    </lineage>
</organism>
<dbReference type="InterPro" id="IPR057722">
    <property type="entry name" value="AsqO/PenF-like_C"/>
</dbReference>
<protein>
    <recommendedName>
        <fullName evidence="6">Hydroxyneurosporene synthase</fullName>
    </recommendedName>
</protein>
<evidence type="ECO:0000313" key="5">
    <source>
        <dbReference type="Proteomes" id="UP000764110"/>
    </source>
</evidence>
<evidence type="ECO:0000256" key="1">
    <source>
        <dbReference type="SAM" id="SignalP"/>
    </source>
</evidence>
<accession>A0A9P8S2K8</accession>
<proteinExistence type="predicted"/>
<feature type="domain" description="AsqO/PenF-like C-terminal" evidence="3">
    <location>
        <begin position="234"/>
        <end position="366"/>
    </location>
</feature>
<dbReference type="SUPFAM" id="SSF159245">
    <property type="entry name" value="AttH-like"/>
    <property type="match status" value="1"/>
</dbReference>
<evidence type="ECO:0000313" key="4">
    <source>
        <dbReference type="EMBL" id="KAH0591707.1"/>
    </source>
</evidence>
<dbReference type="Pfam" id="PF24137">
    <property type="entry name" value="DA_N"/>
    <property type="match status" value="1"/>
</dbReference>
<evidence type="ECO:0000259" key="2">
    <source>
        <dbReference type="Pfam" id="PF24137"/>
    </source>
</evidence>
<keyword evidence="5" id="KW-1185">Reference proteome</keyword>
<gene>
    <name evidence="4" type="ORF">MHUMG1_10565</name>
</gene>
<evidence type="ECO:0008006" key="6">
    <source>
        <dbReference type="Google" id="ProtNLM"/>
    </source>
</evidence>
<dbReference type="InterPro" id="IPR056402">
    <property type="entry name" value="DA_N"/>
</dbReference>
<name>A0A9P8S2K8_9HYPO</name>
<evidence type="ECO:0000259" key="3">
    <source>
        <dbReference type="Pfam" id="PF25581"/>
    </source>
</evidence>
<comment type="caution">
    <text evidence="4">The sequence shown here is derived from an EMBL/GenBank/DDBJ whole genome shotgun (WGS) entry which is preliminary data.</text>
</comment>